<organism evidence="1 2">
    <name type="scientific">Phytophthora fragariaefolia</name>
    <dbReference type="NCBI Taxonomy" id="1490495"/>
    <lineage>
        <taxon>Eukaryota</taxon>
        <taxon>Sar</taxon>
        <taxon>Stramenopiles</taxon>
        <taxon>Oomycota</taxon>
        <taxon>Peronosporomycetes</taxon>
        <taxon>Peronosporales</taxon>
        <taxon>Peronosporaceae</taxon>
        <taxon>Phytophthora</taxon>
    </lineage>
</organism>
<sequence length="154" mass="17436">MYHEAHSDHPGGQLSRGYANYLGPRADIVHSPDFESGYVRVLRGNPNRLTRAEKAVLQPFAANTTPEPSAADYSQGSFVERLQKRRRLAQHQQQYNLLRSIPPTSNVIEQFFSVARITLGHERNGLHPITLEQILFLRQNASYWNAGTVDGLRN</sequence>
<evidence type="ECO:0000313" key="1">
    <source>
        <dbReference type="EMBL" id="GMF46821.1"/>
    </source>
</evidence>
<keyword evidence="2" id="KW-1185">Reference proteome</keyword>
<dbReference type="AlphaFoldDB" id="A0A9W6XWK1"/>
<dbReference type="PANTHER" id="PTHR40866">
    <property type="entry name" value="BED-TYPE DOMAIN-CONTAINING PROTEIN"/>
    <property type="match status" value="1"/>
</dbReference>
<accession>A0A9W6XWK1</accession>
<reference evidence="1" key="1">
    <citation type="submission" date="2023-04" db="EMBL/GenBank/DDBJ databases">
        <title>Phytophthora fragariaefolia NBRC 109709.</title>
        <authorList>
            <person name="Ichikawa N."/>
            <person name="Sato H."/>
            <person name="Tonouchi N."/>
        </authorList>
    </citation>
    <scope>NUCLEOTIDE SEQUENCE</scope>
    <source>
        <strain evidence="1">NBRC 109709</strain>
    </source>
</reference>
<gene>
    <name evidence="1" type="ORF">Pfra01_001739200</name>
</gene>
<proteinExistence type="predicted"/>
<dbReference type="PANTHER" id="PTHR40866:SF1">
    <property type="entry name" value="BED-TYPE DOMAIN-CONTAINING PROTEIN"/>
    <property type="match status" value="1"/>
</dbReference>
<dbReference type="Proteomes" id="UP001165121">
    <property type="component" value="Unassembled WGS sequence"/>
</dbReference>
<dbReference type="OrthoDB" id="119381at2759"/>
<comment type="caution">
    <text evidence="1">The sequence shown here is derived from an EMBL/GenBank/DDBJ whole genome shotgun (WGS) entry which is preliminary data.</text>
</comment>
<protein>
    <submittedName>
        <fullName evidence="1">Unnamed protein product</fullName>
    </submittedName>
</protein>
<dbReference type="EMBL" id="BSXT01002048">
    <property type="protein sequence ID" value="GMF46821.1"/>
    <property type="molecule type" value="Genomic_DNA"/>
</dbReference>
<evidence type="ECO:0000313" key="2">
    <source>
        <dbReference type="Proteomes" id="UP001165121"/>
    </source>
</evidence>
<name>A0A9W6XWK1_9STRA</name>